<keyword evidence="4" id="KW-1185">Reference proteome</keyword>
<feature type="domain" description="RNA cytosine-C(5)-methyltransferase NSUN2-like pre-PUA" evidence="1">
    <location>
        <begin position="4"/>
        <end position="87"/>
    </location>
</feature>
<proteinExistence type="predicted"/>
<dbReference type="Ensembl" id="ENSEBUT00000003586.1">
    <property type="protein sequence ID" value="ENSEBUP00000003219.1"/>
    <property type="gene ID" value="ENSEBUG00000002365.1"/>
</dbReference>
<dbReference type="GeneTree" id="ENSGT00940000153665"/>
<reference evidence="3" key="1">
    <citation type="submission" date="2025-05" db="UniProtKB">
        <authorList>
            <consortium name="Ensembl"/>
        </authorList>
    </citation>
    <scope>IDENTIFICATION</scope>
</reference>
<dbReference type="GO" id="GO:0016428">
    <property type="term" value="F:tRNA (cytidine-5-)-methyltransferase activity"/>
    <property type="evidence" value="ECO:0007669"/>
    <property type="project" value="TreeGrafter"/>
</dbReference>
<dbReference type="Pfam" id="PF25378">
    <property type="entry name" value="PUA_NSUN2"/>
    <property type="match status" value="1"/>
</dbReference>
<evidence type="ECO:0000313" key="4">
    <source>
        <dbReference type="Proteomes" id="UP000694388"/>
    </source>
</evidence>
<sequence>MLVCRKFYGLHRKFPRECVLMPTHMGKKRNLYMVSPQLRQFLIYNSEFVKVINTGVQMWSSNSDMESSGCMYRLSQEGIYTILPYISSRIMAASYEDVLVLLTQENPCLSKFSPELRSQAKEFGIGSVLLKYQLNQERDDSSSCPLVMCGWRGKISLHCFMKRNDRLHYLRLLGVNVSPDSLKPEVELGRQAKDMHSKGEMETGVKAEENADLGGEMEAVMKAEELMEIKVEENVDSNGEMETAMKAEELMQIKVENVDSGGEMEARVKAEELNE</sequence>
<evidence type="ECO:0000313" key="3">
    <source>
        <dbReference type="Ensembl" id="ENSEBUP00000003214.1"/>
    </source>
</evidence>
<accession>A0A8C4NAH6</accession>
<dbReference type="GO" id="GO:0005737">
    <property type="term" value="C:cytoplasm"/>
    <property type="evidence" value="ECO:0007669"/>
    <property type="project" value="TreeGrafter"/>
</dbReference>
<organism evidence="3 4">
    <name type="scientific">Eptatretus burgeri</name>
    <name type="common">Inshore hagfish</name>
    <dbReference type="NCBI Taxonomy" id="7764"/>
    <lineage>
        <taxon>Eukaryota</taxon>
        <taxon>Metazoa</taxon>
        <taxon>Chordata</taxon>
        <taxon>Craniata</taxon>
        <taxon>Vertebrata</taxon>
        <taxon>Cyclostomata</taxon>
        <taxon>Myxini</taxon>
        <taxon>Myxiniformes</taxon>
        <taxon>Myxinidae</taxon>
        <taxon>Eptatretinae</taxon>
        <taxon>Eptatretus</taxon>
    </lineage>
</organism>
<dbReference type="GO" id="GO:0030488">
    <property type="term" value="P:tRNA methylation"/>
    <property type="evidence" value="ECO:0007669"/>
    <property type="project" value="TreeGrafter"/>
</dbReference>
<evidence type="ECO:0000259" key="2">
    <source>
        <dbReference type="Pfam" id="PF25378"/>
    </source>
</evidence>
<feature type="domain" description="RNA cytosine-C(5)-methyltransferase NSUN2-like PUA" evidence="2">
    <location>
        <begin position="89"/>
        <end position="174"/>
    </location>
</feature>
<dbReference type="InterPro" id="IPR057286">
    <property type="entry name" value="PUA_NSUN2"/>
</dbReference>
<dbReference type="InterPro" id="IPR023267">
    <property type="entry name" value="RCMT"/>
</dbReference>
<dbReference type="Ensembl" id="ENSEBUT00000003580.1">
    <property type="protein sequence ID" value="ENSEBUP00000003214.1"/>
    <property type="gene ID" value="ENSEBUG00000002365.1"/>
</dbReference>
<dbReference type="InterPro" id="IPR057285">
    <property type="entry name" value="Pre-PUA_NSUN2"/>
</dbReference>
<dbReference type="Pfam" id="PF25376">
    <property type="entry name" value="Pre-PUA_NSUN2"/>
    <property type="match status" value="1"/>
</dbReference>
<dbReference type="PANTHER" id="PTHR22808">
    <property type="entry name" value="NCL1 YEAST -RELATED NOL1/NOP2/FMU SUN DOMAIN-CONTAINING"/>
    <property type="match status" value="1"/>
</dbReference>
<name>A0A8C4NAH6_EPTBU</name>
<dbReference type="GO" id="GO:0000049">
    <property type="term" value="F:tRNA binding"/>
    <property type="evidence" value="ECO:0007669"/>
    <property type="project" value="TreeGrafter"/>
</dbReference>
<protein>
    <submittedName>
        <fullName evidence="3">Uncharacterized protein</fullName>
    </submittedName>
</protein>
<dbReference type="PANTHER" id="PTHR22808:SF1">
    <property type="entry name" value="RNA CYTOSINE-C(5)-METHYLTRANSFERASE NSUN2-RELATED"/>
    <property type="match status" value="1"/>
</dbReference>
<dbReference type="AlphaFoldDB" id="A0A8C4NAH6"/>
<evidence type="ECO:0000259" key="1">
    <source>
        <dbReference type="Pfam" id="PF25376"/>
    </source>
</evidence>
<dbReference type="Proteomes" id="UP000694388">
    <property type="component" value="Unplaced"/>
</dbReference>
<dbReference type="GO" id="GO:0005634">
    <property type="term" value="C:nucleus"/>
    <property type="evidence" value="ECO:0007669"/>
    <property type="project" value="TreeGrafter"/>
</dbReference>